<dbReference type="Pfam" id="PF17754">
    <property type="entry name" value="TetR_C_14"/>
    <property type="match status" value="1"/>
</dbReference>
<dbReference type="GO" id="GO:0000976">
    <property type="term" value="F:transcription cis-regulatory region binding"/>
    <property type="evidence" value="ECO:0007669"/>
    <property type="project" value="TreeGrafter"/>
</dbReference>
<reference evidence="6 7" key="1">
    <citation type="submission" date="2018-11" db="EMBL/GenBank/DDBJ databases">
        <title>Sequencing the genomes of 1000 actinobacteria strains.</title>
        <authorList>
            <person name="Klenk H.-P."/>
        </authorList>
    </citation>
    <scope>NUCLEOTIDE SEQUENCE [LARGE SCALE GENOMIC DNA]</scope>
    <source>
        <strain evidence="6 7">DSM 44231</strain>
    </source>
</reference>
<keyword evidence="3" id="KW-0804">Transcription</keyword>
<evidence type="ECO:0000256" key="4">
    <source>
        <dbReference type="PROSITE-ProRule" id="PRU00335"/>
    </source>
</evidence>
<dbReference type="EMBL" id="RJKM01000001">
    <property type="protein sequence ID" value="ROP36366.1"/>
    <property type="molecule type" value="Genomic_DNA"/>
</dbReference>
<dbReference type="Gene3D" id="1.10.357.10">
    <property type="entry name" value="Tetracycline Repressor, domain 2"/>
    <property type="match status" value="1"/>
</dbReference>
<dbReference type="AlphaFoldDB" id="A0A3N1H1T7"/>
<protein>
    <submittedName>
        <fullName evidence="6">TetR family transcriptional regulator</fullName>
    </submittedName>
</protein>
<organism evidence="6 7">
    <name type="scientific">Saccharothrix texasensis</name>
    <dbReference type="NCBI Taxonomy" id="103734"/>
    <lineage>
        <taxon>Bacteria</taxon>
        <taxon>Bacillati</taxon>
        <taxon>Actinomycetota</taxon>
        <taxon>Actinomycetes</taxon>
        <taxon>Pseudonocardiales</taxon>
        <taxon>Pseudonocardiaceae</taxon>
        <taxon>Saccharothrix</taxon>
    </lineage>
</organism>
<keyword evidence="7" id="KW-1185">Reference proteome</keyword>
<dbReference type="SUPFAM" id="SSF46689">
    <property type="entry name" value="Homeodomain-like"/>
    <property type="match status" value="1"/>
</dbReference>
<name>A0A3N1H1T7_9PSEU</name>
<dbReference type="InterPro" id="IPR001647">
    <property type="entry name" value="HTH_TetR"/>
</dbReference>
<dbReference type="PANTHER" id="PTHR30055">
    <property type="entry name" value="HTH-TYPE TRANSCRIPTIONAL REGULATOR RUTR"/>
    <property type="match status" value="1"/>
</dbReference>
<feature type="DNA-binding region" description="H-T-H motif" evidence="4">
    <location>
        <begin position="40"/>
        <end position="59"/>
    </location>
</feature>
<dbReference type="PANTHER" id="PTHR30055:SF238">
    <property type="entry name" value="MYCOFACTOCIN BIOSYNTHESIS TRANSCRIPTIONAL REGULATOR MFTR-RELATED"/>
    <property type="match status" value="1"/>
</dbReference>
<dbReference type="Pfam" id="PF00440">
    <property type="entry name" value="TetR_N"/>
    <property type="match status" value="1"/>
</dbReference>
<keyword evidence="2 4" id="KW-0238">DNA-binding</keyword>
<evidence type="ECO:0000259" key="5">
    <source>
        <dbReference type="PROSITE" id="PS50977"/>
    </source>
</evidence>
<dbReference type="InterPro" id="IPR009057">
    <property type="entry name" value="Homeodomain-like_sf"/>
</dbReference>
<dbReference type="InterPro" id="IPR041347">
    <property type="entry name" value="MftR_C"/>
</dbReference>
<dbReference type="PROSITE" id="PS50977">
    <property type="entry name" value="HTH_TETR_2"/>
    <property type="match status" value="1"/>
</dbReference>
<gene>
    <name evidence="6" type="ORF">EDD40_1632</name>
</gene>
<comment type="caution">
    <text evidence="6">The sequence shown here is derived from an EMBL/GenBank/DDBJ whole genome shotgun (WGS) entry which is preliminary data.</text>
</comment>
<dbReference type="InterPro" id="IPR023772">
    <property type="entry name" value="DNA-bd_HTH_TetR-type_CS"/>
</dbReference>
<dbReference type="PRINTS" id="PR00455">
    <property type="entry name" value="HTHTETR"/>
</dbReference>
<feature type="domain" description="HTH tetR-type" evidence="5">
    <location>
        <begin position="17"/>
        <end position="77"/>
    </location>
</feature>
<sequence length="195" mass="20856">MSATVITTLAVMSRWEPDARGRMIRAAMDLFAERGFEQTTAGDIAERAGVTERTFFRHFADKREVLFDGAQVMEQVASTAILGAPPTAEPLDAALAGVVAAGALLEDRREHAVRRNRLIEANPGLRERELLKLAALAGATAGTLRERGVADQVADLAAHSAVTVFQVAVTRWVAEDEPPPLADCIADSAAVLRAL</sequence>
<dbReference type="InterPro" id="IPR050109">
    <property type="entry name" value="HTH-type_TetR-like_transc_reg"/>
</dbReference>
<evidence type="ECO:0000256" key="3">
    <source>
        <dbReference type="ARBA" id="ARBA00023163"/>
    </source>
</evidence>
<proteinExistence type="predicted"/>
<evidence type="ECO:0000256" key="2">
    <source>
        <dbReference type="ARBA" id="ARBA00023125"/>
    </source>
</evidence>
<keyword evidence="1" id="KW-0805">Transcription regulation</keyword>
<dbReference type="GO" id="GO:0003700">
    <property type="term" value="F:DNA-binding transcription factor activity"/>
    <property type="evidence" value="ECO:0007669"/>
    <property type="project" value="TreeGrafter"/>
</dbReference>
<evidence type="ECO:0000256" key="1">
    <source>
        <dbReference type="ARBA" id="ARBA00023015"/>
    </source>
</evidence>
<dbReference type="PROSITE" id="PS01081">
    <property type="entry name" value="HTH_TETR_1"/>
    <property type="match status" value="1"/>
</dbReference>
<dbReference type="Proteomes" id="UP000268727">
    <property type="component" value="Unassembled WGS sequence"/>
</dbReference>
<accession>A0A3N1H1T7</accession>
<evidence type="ECO:0000313" key="7">
    <source>
        <dbReference type="Proteomes" id="UP000268727"/>
    </source>
</evidence>
<evidence type="ECO:0000313" key="6">
    <source>
        <dbReference type="EMBL" id="ROP36366.1"/>
    </source>
</evidence>